<dbReference type="AlphaFoldDB" id="A0ABC8L762"/>
<reference evidence="2 3" key="1">
    <citation type="submission" date="2022-03" db="EMBL/GenBank/DDBJ databases">
        <authorList>
            <person name="Macdonald S."/>
            <person name="Ahmed S."/>
            <person name="Newling K."/>
        </authorList>
    </citation>
    <scope>NUCLEOTIDE SEQUENCE [LARGE SCALE GENOMIC DNA]</scope>
</reference>
<comment type="caution">
    <text evidence="2">The sequence shown here is derived from an EMBL/GenBank/DDBJ whole genome shotgun (WGS) entry which is preliminary data.</text>
</comment>
<proteinExistence type="predicted"/>
<organism evidence="2 3">
    <name type="scientific">Eruca vesicaria subsp. sativa</name>
    <name type="common">Garden rocket</name>
    <name type="synonym">Eruca sativa</name>
    <dbReference type="NCBI Taxonomy" id="29727"/>
    <lineage>
        <taxon>Eukaryota</taxon>
        <taxon>Viridiplantae</taxon>
        <taxon>Streptophyta</taxon>
        <taxon>Embryophyta</taxon>
        <taxon>Tracheophyta</taxon>
        <taxon>Spermatophyta</taxon>
        <taxon>Magnoliopsida</taxon>
        <taxon>eudicotyledons</taxon>
        <taxon>Gunneridae</taxon>
        <taxon>Pentapetalae</taxon>
        <taxon>rosids</taxon>
        <taxon>malvids</taxon>
        <taxon>Brassicales</taxon>
        <taxon>Brassicaceae</taxon>
        <taxon>Brassiceae</taxon>
        <taxon>Eruca</taxon>
    </lineage>
</organism>
<dbReference type="PANTHER" id="PTHR43575:SF1">
    <property type="entry name" value="PROTEIN ABCI7, CHLOROPLASTIC"/>
    <property type="match status" value="1"/>
</dbReference>
<keyword evidence="3" id="KW-1185">Reference proteome</keyword>
<evidence type="ECO:0000313" key="3">
    <source>
        <dbReference type="Proteomes" id="UP001642260"/>
    </source>
</evidence>
<evidence type="ECO:0000313" key="2">
    <source>
        <dbReference type="EMBL" id="CAH8370787.1"/>
    </source>
</evidence>
<gene>
    <name evidence="2" type="ORF">ERUC_LOCUS31405</name>
</gene>
<dbReference type="InterPro" id="IPR037284">
    <property type="entry name" value="SUF_FeS_clus_asmbl_SufBD_sf"/>
</dbReference>
<dbReference type="SUPFAM" id="SSF101960">
    <property type="entry name" value="Stabilizer of iron transporter SufD"/>
    <property type="match status" value="1"/>
</dbReference>
<dbReference type="PANTHER" id="PTHR43575">
    <property type="entry name" value="PROTEIN ABCI7, CHLOROPLASTIC"/>
    <property type="match status" value="1"/>
</dbReference>
<dbReference type="InterPro" id="IPR055346">
    <property type="entry name" value="Fe-S_cluster_assembly_SufBD"/>
</dbReference>
<dbReference type="NCBIfam" id="TIGR01981">
    <property type="entry name" value="sufD"/>
    <property type="match status" value="1"/>
</dbReference>
<name>A0ABC8L762_ERUVS</name>
<sequence>MATATVLSRLSLIPKLSCKPKSFSNRRTTTPTTVSVRAQASFSDPFVLQLAESLEDSLSPSPSSLTLQRIRDSSAESLLSTPWPSRRDEPFRFTDTSFIRYSQIEPRIRDSSAESLLSTPWPSRRDEPFRFTDTSFIRYSQIEPVSTQQRNSEILDNLTETHFPNAVIIDGFVSNLTIGPSDLPDGVYFGSFSGLPDELTNRVSELIGDFDSGDLFWSINGMGAPDLTVIYVPAGCKVENSIHLRYFSGETGDRESKRLPVSNPRVFVLVEEGGEIGIVEEFLGRDEQGFYWTNPVLEVVVLKNAKVKHSYLQKESMAAAHIKWTFVRQEAESEYELVEVSTGGRLGRHNVHVQQLGPDTLTELTTFHMCVNEQTLDLHSRIVLDHPRGSSRQLHKCIVAHSSGQAVFDGNVRVNKYAQQTDAGQLTRSLLLKPRATVNIKPNLQIIADDVKCSHGAAISDLEEDQLFYFQARGIDLETARRALISSFGSEVIEKFPNREIRDQARNHVKSLL</sequence>
<dbReference type="Proteomes" id="UP001642260">
    <property type="component" value="Unassembled WGS sequence"/>
</dbReference>
<dbReference type="Pfam" id="PF01458">
    <property type="entry name" value="SUFBD_core"/>
    <property type="match status" value="1"/>
</dbReference>
<accession>A0ABC8L762</accession>
<protein>
    <recommendedName>
        <fullName evidence="1">SUF system FeS cluster assembly SufBD core domain-containing protein</fullName>
    </recommendedName>
</protein>
<dbReference type="InterPro" id="IPR011542">
    <property type="entry name" value="SUF_FeS_clus_asmbl_SufD"/>
</dbReference>
<feature type="domain" description="SUF system FeS cluster assembly SufBD core" evidence="1">
    <location>
        <begin position="260"/>
        <end position="488"/>
    </location>
</feature>
<dbReference type="InterPro" id="IPR000825">
    <property type="entry name" value="SUF_FeS_clus_asmbl_SufBD_core"/>
</dbReference>
<evidence type="ECO:0000259" key="1">
    <source>
        <dbReference type="Pfam" id="PF01458"/>
    </source>
</evidence>
<dbReference type="EMBL" id="CAKOAT010425154">
    <property type="protein sequence ID" value="CAH8370787.1"/>
    <property type="molecule type" value="Genomic_DNA"/>
</dbReference>